<dbReference type="Proteomes" id="UP000548423">
    <property type="component" value="Unassembled WGS sequence"/>
</dbReference>
<gene>
    <name evidence="2" type="ORF">F4694_006466</name>
</gene>
<comment type="caution">
    <text evidence="2">The sequence shown here is derived from an EMBL/GenBank/DDBJ whole genome shotgun (WGS) entry which is preliminary data.</text>
</comment>
<evidence type="ECO:0000259" key="1">
    <source>
        <dbReference type="Pfam" id="PF10057"/>
    </source>
</evidence>
<protein>
    <submittedName>
        <fullName evidence="2">Uncharacterized protein YbcI</fullName>
    </submittedName>
</protein>
<evidence type="ECO:0000313" key="3">
    <source>
        <dbReference type="Proteomes" id="UP000548423"/>
    </source>
</evidence>
<reference evidence="3" key="1">
    <citation type="submission" date="2020-07" db="EMBL/GenBank/DDBJ databases">
        <authorList>
            <person name="Partida-Martinez L."/>
            <person name="Huntemann M."/>
            <person name="Clum A."/>
            <person name="Wang J."/>
            <person name="Palaniappan K."/>
            <person name="Ritter S."/>
            <person name="Chen I.-M."/>
            <person name="Stamatis D."/>
            <person name="Reddy T."/>
            <person name="O'Malley R."/>
            <person name="Daum C."/>
            <person name="Shapiro N."/>
            <person name="Ivanova N."/>
            <person name="Kyrpides N."/>
            <person name="Woyke T."/>
        </authorList>
    </citation>
    <scope>NUCLEOTIDE SEQUENCE [LARGE SCALE GENOMIC DNA]</scope>
    <source>
        <strain evidence="3">AT2.8</strain>
    </source>
</reference>
<dbReference type="EMBL" id="JACCBX010000024">
    <property type="protein sequence ID" value="NYE09564.1"/>
    <property type="molecule type" value="Genomic_DNA"/>
</dbReference>
<accession>A0A852TRV5</accession>
<feature type="domain" description="Na+-translocating membrane potential-generating system MpsC" evidence="1">
    <location>
        <begin position="8"/>
        <end position="108"/>
    </location>
</feature>
<dbReference type="AlphaFoldDB" id="A0A852TRV5"/>
<reference evidence="3" key="2">
    <citation type="submission" date="2020-08" db="EMBL/GenBank/DDBJ databases">
        <title>The Agave Microbiome: Exploring the role of microbial communities in plant adaptations to desert environments.</title>
        <authorList>
            <person name="Partida-Martinez L.P."/>
        </authorList>
    </citation>
    <scope>NUCLEOTIDE SEQUENCE [LARGE SCALE GENOMIC DNA]</scope>
    <source>
        <strain evidence="3">AT2.8</strain>
    </source>
</reference>
<dbReference type="Pfam" id="PF10057">
    <property type="entry name" value="MpsC"/>
    <property type="match status" value="2"/>
</dbReference>
<evidence type="ECO:0000313" key="2">
    <source>
        <dbReference type="EMBL" id="NYE09564.1"/>
    </source>
</evidence>
<dbReference type="InterPro" id="IPR018745">
    <property type="entry name" value="MpsC"/>
</dbReference>
<name>A0A852TRV5_9BACI</name>
<feature type="domain" description="Na+-translocating membrane potential-generating system MpsC" evidence="1">
    <location>
        <begin position="140"/>
        <end position="229"/>
    </location>
</feature>
<organism evidence="2 3">
    <name type="scientific">Neobacillus niacini</name>
    <dbReference type="NCBI Taxonomy" id="86668"/>
    <lineage>
        <taxon>Bacteria</taxon>
        <taxon>Bacillati</taxon>
        <taxon>Bacillota</taxon>
        <taxon>Bacilli</taxon>
        <taxon>Bacillales</taxon>
        <taxon>Bacillaceae</taxon>
        <taxon>Neobacillus</taxon>
    </lineage>
</organism>
<sequence length="233" mass="26989">MENPINKKSTELSSYISKILRDHFGKGPESVHVSLGKTFMIVYIRNFLTPTEKVLMNQKQDESVQQTRDLVMQTLIPEIKAYIKIVTGMEIREFYYDWSLQNKSAMFTGISTDSTSTDFPVTEEFTGKAELINEMIYLSSESEKKPEEIYACRVNQRTILVIRNGILVRIEKQLIRQGMQEQLKLAKRTLEKGLLHNNNHFEGILDTKVIDIFVDWDFDLDKSVIVFVVNPTK</sequence>
<proteinExistence type="predicted"/>